<reference evidence="1 2" key="1">
    <citation type="journal article" date="2008" name="PLoS Genet.">
        <title>Complete genome sequence of the N2-fixing broad host range endophyte Klebsiella pneumoniae 342 and virulence predictions verified in mice.</title>
        <authorList>
            <person name="Fouts D.E."/>
            <person name="Tyler H.L."/>
            <person name="DeBoy R.T."/>
            <person name="Daugherty S."/>
            <person name="Ren Q."/>
            <person name="Badger J.H."/>
            <person name="Durkin A.S."/>
            <person name="Huot H."/>
            <person name="Shrivastava S."/>
            <person name="Kothari S."/>
            <person name="Dodson R.J."/>
            <person name="Mohamoud Y."/>
            <person name="Khouri H."/>
            <person name="Roesch L.F."/>
            <person name="Krogfelt K.A."/>
            <person name="Struve C."/>
            <person name="Triplett E.W."/>
            <person name="Methe B.A."/>
        </authorList>
    </citation>
    <scope>NUCLEOTIDE SEQUENCE [LARGE SCALE GENOMIC DNA]</scope>
    <source>
        <strain evidence="1 2">342</strain>
    </source>
</reference>
<evidence type="ECO:0000313" key="2">
    <source>
        <dbReference type="Proteomes" id="UP000001734"/>
    </source>
</evidence>
<organism evidence="1 2">
    <name type="scientific">Klebsiella variicola (strain 342)</name>
    <name type="common">Klebsiella pneumoniae</name>
    <dbReference type="NCBI Taxonomy" id="507522"/>
    <lineage>
        <taxon>Bacteria</taxon>
        <taxon>Pseudomonadati</taxon>
        <taxon>Pseudomonadota</taxon>
        <taxon>Gammaproteobacteria</taxon>
        <taxon>Enterobacterales</taxon>
        <taxon>Enterobacteriaceae</taxon>
        <taxon>Klebsiella/Raoultella group</taxon>
        <taxon>Klebsiella</taxon>
        <taxon>Klebsiella pneumoniae complex</taxon>
    </lineage>
</organism>
<dbReference type="KEGG" id="kpe:KPK_4921"/>
<evidence type="ECO:0000313" key="1">
    <source>
        <dbReference type="EMBL" id="ACI11960.1"/>
    </source>
</evidence>
<gene>
    <name evidence="1" type="ordered locus">KPK_4921</name>
</gene>
<proteinExistence type="predicted"/>
<dbReference type="Proteomes" id="UP000001734">
    <property type="component" value="Chromosome"/>
</dbReference>
<protein>
    <submittedName>
        <fullName evidence="1">Uncharacterized protein</fullName>
    </submittedName>
</protein>
<dbReference type="AlphaFoldDB" id="B5Y2L1"/>
<dbReference type="EMBL" id="CP000964">
    <property type="protein sequence ID" value="ACI11960.1"/>
    <property type="molecule type" value="Genomic_DNA"/>
</dbReference>
<accession>B5Y2L1</accession>
<dbReference type="HOGENOM" id="CLU_3271497_0_0_6"/>
<sequence>MYYAVCLPPKNSVYWFVLCFLSVAKDHLFNTSEGGNVAIIV</sequence>
<dbReference type="BioCyc" id="KPNE507522:GI0B-4899-MONOMER"/>
<name>B5Y2L1_KLEV3</name>